<dbReference type="InterPro" id="IPR013382">
    <property type="entry name" value="CRISPR-assoc_prot_Cse2"/>
</dbReference>
<dbReference type="InterPro" id="IPR038287">
    <property type="entry name" value="Cse2_sf"/>
</dbReference>
<dbReference type="Pfam" id="PF09485">
    <property type="entry name" value="CRISPR_Cse2"/>
    <property type="match status" value="1"/>
</dbReference>
<protein>
    <recommendedName>
        <fullName evidence="3">Type I-E CRISPR-associated protein Cse2/CasB</fullName>
    </recommendedName>
</protein>
<dbReference type="Gene3D" id="1.10.520.40">
    <property type="entry name" value="CRISPR-associated protein Cse2"/>
    <property type="match status" value="1"/>
</dbReference>
<name>A0AAP3XRD1_9PROT</name>
<sequence>MPDERTDWNALIAAAARRLARDDYPGGSLAELRRLRPAAPDGAAFWRLVAQLAPGLFDEERGQRVLAAVLRGMACAHPFHLPAGGRRSLGTAMAEADVAEARLLRLLRLDEAALPEELRRLARLMAAKGDAGRFDWADAAWLLLTADGPRGEDARRRVARDYYRSRFHATAEREPAA</sequence>
<reference evidence="1 2" key="1">
    <citation type="submission" date="2023-03" db="EMBL/GenBank/DDBJ databases">
        <title>YIM 152171 draft genome.</title>
        <authorList>
            <person name="Yang Z."/>
        </authorList>
    </citation>
    <scope>NUCLEOTIDE SEQUENCE [LARGE SCALE GENOMIC DNA]</scope>
    <source>
        <strain evidence="1 2">YIM 152171</strain>
    </source>
</reference>
<evidence type="ECO:0000313" key="1">
    <source>
        <dbReference type="EMBL" id="MDF1586564.1"/>
    </source>
</evidence>
<gene>
    <name evidence="1" type="ORF">PZ740_09220</name>
</gene>
<organism evidence="1 2">
    <name type="scientific">Marinimicrococcus flavescens</name>
    <dbReference type="NCBI Taxonomy" id="3031815"/>
    <lineage>
        <taxon>Bacteria</taxon>
        <taxon>Pseudomonadati</taxon>
        <taxon>Pseudomonadota</taxon>
        <taxon>Alphaproteobacteria</taxon>
        <taxon>Geminicoccales</taxon>
        <taxon>Geminicoccaceae</taxon>
        <taxon>Marinimicrococcus</taxon>
    </lineage>
</organism>
<evidence type="ECO:0008006" key="3">
    <source>
        <dbReference type="Google" id="ProtNLM"/>
    </source>
</evidence>
<keyword evidence="2" id="KW-1185">Reference proteome</keyword>
<accession>A0AAP3XRD1</accession>
<proteinExistence type="predicted"/>
<dbReference type="AlphaFoldDB" id="A0AAP3XRD1"/>
<dbReference type="Proteomes" id="UP001301140">
    <property type="component" value="Unassembled WGS sequence"/>
</dbReference>
<dbReference type="EMBL" id="JARGEQ010000091">
    <property type="protein sequence ID" value="MDF1586564.1"/>
    <property type="molecule type" value="Genomic_DNA"/>
</dbReference>
<comment type="caution">
    <text evidence="1">The sequence shown here is derived from an EMBL/GenBank/DDBJ whole genome shotgun (WGS) entry which is preliminary data.</text>
</comment>
<dbReference type="RefSeq" id="WP_327788980.1">
    <property type="nucleotide sequence ID" value="NZ_JARGEQ010000091.1"/>
</dbReference>
<evidence type="ECO:0000313" key="2">
    <source>
        <dbReference type="Proteomes" id="UP001301140"/>
    </source>
</evidence>